<proteinExistence type="predicted"/>
<name>A0AAP0P1U9_9MAGN</name>
<feature type="region of interest" description="Disordered" evidence="1">
    <location>
        <begin position="22"/>
        <end position="60"/>
    </location>
</feature>
<dbReference type="Proteomes" id="UP001419268">
    <property type="component" value="Unassembled WGS sequence"/>
</dbReference>
<evidence type="ECO:0000313" key="3">
    <source>
        <dbReference type="Proteomes" id="UP001419268"/>
    </source>
</evidence>
<evidence type="ECO:0000256" key="1">
    <source>
        <dbReference type="SAM" id="MobiDB-lite"/>
    </source>
</evidence>
<reference evidence="2 3" key="1">
    <citation type="submission" date="2024-01" db="EMBL/GenBank/DDBJ databases">
        <title>Genome assemblies of Stephania.</title>
        <authorList>
            <person name="Yang L."/>
        </authorList>
    </citation>
    <scope>NUCLEOTIDE SEQUENCE [LARGE SCALE GENOMIC DNA]</scope>
    <source>
        <strain evidence="2">JXDWG</strain>
        <tissue evidence="2">Leaf</tissue>
    </source>
</reference>
<feature type="compositionally biased region" description="Low complexity" evidence="1">
    <location>
        <begin position="32"/>
        <end position="60"/>
    </location>
</feature>
<dbReference type="AlphaFoldDB" id="A0AAP0P1U9"/>
<keyword evidence="3" id="KW-1185">Reference proteome</keyword>
<organism evidence="2 3">
    <name type="scientific">Stephania cephalantha</name>
    <dbReference type="NCBI Taxonomy" id="152367"/>
    <lineage>
        <taxon>Eukaryota</taxon>
        <taxon>Viridiplantae</taxon>
        <taxon>Streptophyta</taxon>
        <taxon>Embryophyta</taxon>
        <taxon>Tracheophyta</taxon>
        <taxon>Spermatophyta</taxon>
        <taxon>Magnoliopsida</taxon>
        <taxon>Ranunculales</taxon>
        <taxon>Menispermaceae</taxon>
        <taxon>Menispermoideae</taxon>
        <taxon>Cissampelideae</taxon>
        <taxon>Stephania</taxon>
    </lineage>
</organism>
<gene>
    <name evidence="2" type="ORF">Scep_015830</name>
</gene>
<accession>A0AAP0P1U9</accession>
<comment type="caution">
    <text evidence="2">The sequence shown here is derived from an EMBL/GenBank/DDBJ whole genome shotgun (WGS) entry which is preliminary data.</text>
</comment>
<evidence type="ECO:0000313" key="2">
    <source>
        <dbReference type="EMBL" id="KAK9126984.1"/>
    </source>
</evidence>
<sequence length="181" mass="20204">MAAADAFATKLYMDDKWKLSKKEGASKSCRASSTTTSSNLLLRNSSSKSTRSLHRSSSTTSSRVSFTRKCASLVKEQRAKSFDSSTRSVKELHIKHQICEGVHLLTSSVGSYCVVRFTYLRDPISLNKVCRVKNSRLHLEICSSISAETYAYLRDFVRSMSRVSGFVSVSIATHSRRTSRN</sequence>
<dbReference type="EMBL" id="JBBNAG010000006">
    <property type="protein sequence ID" value="KAK9126984.1"/>
    <property type="molecule type" value="Genomic_DNA"/>
</dbReference>
<protein>
    <submittedName>
        <fullName evidence="2">Uncharacterized protein</fullName>
    </submittedName>
</protein>